<evidence type="ECO:0000256" key="1">
    <source>
        <dbReference type="ARBA" id="ARBA00008270"/>
    </source>
</evidence>
<dbReference type="Proteomes" id="UP000028705">
    <property type="component" value="Unassembled WGS sequence"/>
</dbReference>
<dbReference type="PANTHER" id="PTHR13774:SF39">
    <property type="entry name" value="BIOSYNTHESIS PROTEIN, PUTATIVE-RELATED"/>
    <property type="match status" value="1"/>
</dbReference>
<dbReference type="AlphaFoldDB" id="A0A086A2Q0"/>
<dbReference type="STRING" id="445961.IW15_17500"/>
<dbReference type="eggNOG" id="COG0384">
    <property type="taxonomic scope" value="Bacteria"/>
</dbReference>
<keyword evidence="5" id="KW-1185">Reference proteome</keyword>
<evidence type="ECO:0000256" key="2">
    <source>
        <dbReference type="ARBA" id="ARBA00023235"/>
    </source>
</evidence>
<dbReference type="EMBL" id="JPRH01000008">
    <property type="protein sequence ID" value="KFF10964.1"/>
    <property type="molecule type" value="Genomic_DNA"/>
</dbReference>
<evidence type="ECO:0008006" key="6">
    <source>
        <dbReference type="Google" id="ProtNLM"/>
    </source>
</evidence>
<evidence type="ECO:0000256" key="3">
    <source>
        <dbReference type="PIRSR" id="PIRSR016184-1"/>
    </source>
</evidence>
<organism evidence="4 5">
    <name type="scientific">Chryseobacterium soli</name>
    <dbReference type="NCBI Taxonomy" id="445961"/>
    <lineage>
        <taxon>Bacteria</taxon>
        <taxon>Pseudomonadati</taxon>
        <taxon>Bacteroidota</taxon>
        <taxon>Flavobacteriia</taxon>
        <taxon>Flavobacteriales</taxon>
        <taxon>Weeksellaceae</taxon>
        <taxon>Chryseobacterium group</taxon>
        <taxon>Chryseobacterium</taxon>
    </lineage>
</organism>
<accession>A0A086A2Q0</accession>
<comment type="caution">
    <text evidence="4">The sequence shown here is derived from an EMBL/GenBank/DDBJ whole genome shotgun (WGS) entry which is preliminary data.</text>
</comment>
<keyword evidence="2" id="KW-0413">Isomerase</keyword>
<dbReference type="SUPFAM" id="SSF54506">
    <property type="entry name" value="Diaminopimelate epimerase-like"/>
    <property type="match status" value="1"/>
</dbReference>
<dbReference type="GO" id="GO:0005737">
    <property type="term" value="C:cytoplasm"/>
    <property type="evidence" value="ECO:0007669"/>
    <property type="project" value="TreeGrafter"/>
</dbReference>
<dbReference type="NCBIfam" id="NF007625">
    <property type="entry name" value="PRK10281.1"/>
    <property type="match status" value="1"/>
</dbReference>
<evidence type="ECO:0000313" key="5">
    <source>
        <dbReference type="Proteomes" id="UP000028705"/>
    </source>
</evidence>
<dbReference type="PANTHER" id="PTHR13774">
    <property type="entry name" value="PHENAZINE BIOSYNTHESIS PROTEIN"/>
    <property type="match status" value="1"/>
</dbReference>
<dbReference type="OrthoDB" id="9788221at2"/>
<dbReference type="NCBIfam" id="TIGR00654">
    <property type="entry name" value="PhzF_family"/>
    <property type="match status" value="1"/>
</dbReference>
<dbReference type="PIRSF" id="PIRSF016184">
    <property type="entry name" value="PhzC_PhzF"/>
    <property type="match status" value="1"/>
</dbReference>
<dbReference type="Pfam" id="PF02567">
    <property type="entry name" value="PhzC-PhzF"/>
    <property type="match status" value="1"/>
</dbReference>
<comment type="similarity">
    <text evidence="1">Belongs to the PhzF family.</text>
</comment>
<dbReference type="GO" id="GO:0016853">
    <property type="term" value="F:isomerase activity"/>
    <property type="evidence" value="ECO:0007669"/>
    <property type="project" value="UniProtKB-KW"/>
</dbReference>
<evidence type="ECO:0000313" key="4">
    <source>
        <dbReference type="EMBL" id="KFF10964.1"/>
    </source>
</evidence>
<proteinExistence type="inferred from homology"/>
<reference evidence="4 5" key="1">
    <citation type="submission" date="2014-07" db="EMBL/GenBank/DDBJ databases">
        <title>Genome of Chryseobacterium soli DSM 19298.</title>
        <authorList>
            <person name="Stropko S.J."/>
            <person name="Pipes S.E."/>
            <person name="Newman J."/>
        </authorList>
    </citation>
    <scope>NUCLEOTIDE SEQUENCE [LARGE SCALE GENOMIC DNA]</scope>
    <source>
        <strain evidence="4 5">DSM 19298</strain>
    </source>
</reference>
<dbReference type="Gene3D" id="3.10.310.10">
    <property type="entry name" value="Diaminopimelate Epimerase, Chain A, domain 1"/>
    <property type="match status" value="2"/>
</dbReference>
<name>A0A086A2Q0_9FLAO</name>
<feature type="active site" evidence="3">
    <location>
        <position position="47"/>
    </location>
</feature>
<gene>
    <name evidence="4" type="ORF">IW15_17500</name>
</gene>
<sequence length="300" mass="33232">MKTRTVYQIDSFTKEKFKGNPAGVVINADGLSPDEMQLIARELNNSETAFLFHPTEEGYDAEVRYFTPTTEVPICGHATIAAVYAKALESKMDSCVFRIKTKIGILPIEIIQQDGDYQIIMTQGKFDLSPAFDTETSQILLKALGLERTDLDERCPIQIASTGHSKVMIGIRSRKKLNKLSPNQMELALLSERISCNGYFVFTLDSGEEETLTYGRMFAPAIGITEDPVTGNANGPLGGYLVQNRVVSFEDNYVEFNAKQGEKINRLGTINVSVTSENNIPKEIKIKGNAVVIFKTELSL</sequence>
<dbReference type="InterPro" id="IPR003719">
    <property type="entry name" value="Phenazine_PhzF-like"/>
</dbReference>
<dbReference type="RefSeq" id="WP_034713772.1">
    <property type="nucleotide sequence ID" value="NZ_JPRH01000008.1"/>
</dbReference>
<protein>
    <recommendedName>
        <fullName evidence="6">Phenazine biosynthesis protein PhzF</fullName>
    </recommendedName>
</protein>